<evidence type="ECO:0000256" key="4">
    <source>
        <dbReference type="ARBA" id="ARBA00022448"/>
    </source>
</evidence>
<feature type="transmembrane region" description="Helical" evidence="15">
    <location>
        <begin position="282"/>
        <end position="300"/>
    </location>
</feature>
<dbReference type="Pfam" id="PF08030">
    <property type="entry name" value="NAD_binding_6"/>
    <property type="match status" value="1"/>
</dbReference>
<keyword evidence="9" id="KW-0249">Electron transport</keyword>
<dbReference type="SFLD" id="SFLDG01168">
    <property type="entry name" value="Ferric_reductase_subgroup_(FRE"/>
    <property type="match status" value="1"/>
</dbReference>
<dbReference type="Gene3D" id="3.40.50.80">
    <property type="entry name" value="Nucleotide-binding domain of ferredoxin-NADP reductase (FNR) module"/>
    <property type="match status" value="1"/>
</dbReference>
<keyword evidence="7 15" id="KW-0812">Transmembrane</keyword>
<comment type="catalytic activity">
    <reaction evidence="14">
        <text>2 a Fe(II)-siderophore + NADP(+) + H(+) = 2 a Fe(III)-siderophore + NADPH</text>
        <dbReference type="Rhea" id="RHEA:28795"/>
        <dbReference type="Rhea" id="RHEA-COMP:11342"/>
        <dbReference type="Rhea" id="RHEA-COMP:11344"/>
        <dbReference type="ChEBI" id="CHEBI:15378"/>
        <dbReference type="ChEBI" id="CHEBI:29033"/>
        <dbReference type="ChEBI" id="CHEBI:29034"/>
        <dbReference type="ChEBI" id="CHEBI:57783"/>
        <dbReference type="ChEBI" id="CHEBI:58349"/>
        <dbReference type="EC" id="1.16.1.9"/>
    </reaction>
</comment>
<name>A0A1L0DUV9_9ASCO</name>
<dbReference type="Proteomes" id="UP000182334">
    <property type="component" value="Chromosome V"/>
</dbReference>
<evidence type="ECO:0000256" key="6">
    <source>
        <dbReference type="ARBA" id="ARBA00022630"/>
    </source>
</evidence>
<evidence type="ECO:0000313" key="17">
    <source>
        <dbReference type="EMBL" id="SGZ56118.1"/>
    </source>
</evidence>
<sequence length="554" mass="63407">MGVQYKGLDCLLDINNATYLEYGDQSLLKISEDSLARFGRITIYFGVATVFVSTSKYLFYRLADKRYTLGSTEYGFLTSLVFVFTAYFRFIAYQPVPRVLTTWLSFPFSWGNCLYAMVTSIYLLCVCLIPHFWYRGCFGFGFPPLGDRAGVMATSLMPFLYLLSGKFNLISFLTGIGYEKLNWLHQYLGVAVLTLALMHCIPFIYQPLREGGILYLRDSFQSIEDYQHGTAAFVLLFLLCCMFKREIRQRMYEISFHFHWILGVGFFAALTFHVYGMLAMQNYMWATLGIWFVQWIVRVFRYGLVRSRTAHLEVKGHSSFEIIVQNPSGIEWVAGQHCLLRFPGVGPLENHPFSIASTEKDEHLKFLIISRSGFTRRLFNLIGETQQKKRVIVDGPYGGISRNPSSFDQIILVASGNGVTATIPYLISLANSATPQLVRFIWIVREIGDVQWFEEELNRCYEVASERIIIDIYVTSETEQKISDEKLTIKYGKPNIPSIVSPMRNALLRRNLMVCSGSDSLKREICSLAAEFQTAVFGNLHVEEVCLYTETYSI</sequence>
<dbReference type="InterPro" id="IPR017938">
    <property type="entry name" value="Riboflavin_synthase-like_b-brl"/>
</dbReference>
<evidence type="ECO:0000256" key="11">
    <source>
        <dbReference type="ARBA" id="ARBA00023002"/>
    </source>
</evidence>
<evidence type="ECO:0000256" key="9">
    <source>
        <dbReference type="ARBA" id="ARBA00022982"/>
    </source>
</evidence>
<dbReference type="Pfam" id="PF01794">
    <property type="entry name" value="Ferric_reduct"/>
    <property type="match status" value="1"/>
</dbReference>
<keyword evidence="12" id="KW-0406">Ion transport</keyword>
<dbReference type="EC" id="1.16.1.9" evidence="3"/>
<keyword evidence="6" id="KW-0285">Flavoprotein</keyword>
<feature type="transmembrane region" description="Helical" evidence="15">
    <location>
        <begin position="153"/>
        <end position="175"/>
    </location>
</feature>
<evidence type="ECO:0000256" key="10">
    <source>
        <dbReference type="ARBA" id="ARBA00022989"/>
    </source>
</evidence>
<organism evidence="17 18">
    <name type="scientific">Sungouiella intermedia</name>
    <dbReference type="NCBI Taxonomy" id="45354"/>
    <lineage>
        <taxon>Eukaryota</taxon>
        <taxon>Fungi</taxon>
        <taxon>Dikarya</taxon>
        <taxon>Ascomycota</taxon>
        <taxon>Saccharomycotina</taxon>
        <taxon>Pichiomycetes</taxon>
        <taxon>Metschnikowiaceae</taxon>
        <taxon>Sungouiella</taxon>
    </lineage>
</organism>
<evidence type="ECO:0000256" key="13">
    <source>
        <dbReference type="ARBA" id="ARBA00023136"/>
    </source>
</evidence>
<keyword evidence="8" id="KW-0274">FAD</keyword>
<keyword evidence="5" id="KW-1003">Cell membrane</keyword>
<dbReference type="InterPro" id="IPR017927">
    <property type="entry name" value="FAD-bd_FR_type"/>
</dbReference>
<evidence type="ECO:0000256" key="1">
    <source>
        <dbReference type="ARBA" id="ARBA00004651"/>
    </source>
</evidence>
<dbReference type="SUPFAM" id="SSF63380">
    <property type="entry name" value="Riboflavin synthase domain-like"/>
    <property type="match status" value="1"/>
</dbReference>
<dbReference type="InterPro" id="IPR013130">
    <property type="entry name" value="Fe3_Rdtase_TM_dom"/>
</dbReference>
<dbReference type="SUPFAM" id="SSF52343">
    <property type="entry name" value="Ferredoxin reductase-like, C-terminal NADP-linked domain"/>
    <property type="match status" value="1"/>
</dbReference>
<dbReference type="AlphaFoldDB" id="A0A1L0DUV9"/>
<dbReference type="Pfam" id="PF08022">
    <property type="entry name" value="FAD_binding_8"/>
    <property type="match status" value="1"/>
</dbReference>
<accession>A0A1L0DUV9</accession>
<feature type="transmembrane region" description="Helical" evidence="15">
    <location>
        <begin position="41"/>
        <end position="62"/>
    </location>
</feature>
<proteinExistence type="inferred from homology"/>
<dbReference type="PANTHER" id="PTHR32361:SF23">
    <property type="entry name" value="FERRIC-CHELATE REDUCTASE"/>
    <property type="match status" value="1"/>
</dbReference>
<gene>
    <name evidence="17" type="ORF">SAMEA4029010_CIC11G00000004646</name>
</gene>
<feature type="domain" description="FAD-binding FR-type" evidence="16">
    <location>
        <begin position="289"/>
        <end position="403"/>
    </location>
</feature>
<evidence type="ECO:0000256" key="3">
    <source>
        <dbReference type="ARBA" id="ARBA00012668"/>
    </source>
</evidence>
<dbReference type="InterPro" id="IPR013121">
    <property type="entry name" value="Fe_red_NAD-bd_6"/>
</dbReference>
<dbReference type="CDD" id="cd06186">
    <property type="entry name" value="NOX_Duox_like_FAD_NADP"/>
    <property type="match status" value="1"/>
</dbReference>
<dbReference type="SFLD" id="SFLDS00052">
    <property type="entry name" value="Ferric_Reductase_Domain"/>
    <property type="match status" value="1"/>
</dbReference>
<evidence type="ECO:0000256" key="7">
    <source>
        <dbReference type="ARBA" id="ARBA00022692"/>
    </source>
</evidence>
<dbReference type="PANTHER" id="PTHR32361">
    <property type="entry name" value="FERRIC/CUPRIC REDUCTASE TRANSMEMBRANE COMPONENT"/>
    <property type="match status" value="1"/>
</dbReference>
<dbReference type="GO" id="GO:0006879">
    <property type="term" value="P:intracellular iron ion homeostasis"/>
    <property type="evidence" value="ECO:0007669"/>
    <property type="project" value="TreeGrafter"/>
</dbReference>
<dbReference type="PROSITE" id="PS51384">
    <property type="entry name" value="FAD_FR"/>
    <property type="match status" value="1"/>
</dbReference>
<dbReference type="InterPro" id="IPR013112">
    <property type="entry name" value="FAD-bd_8"/>
</dbReference>
<keyword evidence="13 15" id="KW-0472">Membrane</keyword>
<comment type="subcellular location">
    <subcellularLocation>
        <location evidence="1">Cell membrane</location>
        <topology evidence="1">Multi-pass membrane protein</topology>
    </subcellularLocation>
</comment>
<evidence type="ECO:0000256" key="12">
    <source>
        <dbReference type="ARBA" id="ARBA00023065"/>
    </source>
</evidence>
<feature type="transmembrane region" description="Helical" evidence="15">
    <location>
        <begin position="74"/>
        <end position="92"/>
    </location>
</feature>
<keyword evidence="18" id="KW-1185">Reference proteome</keyword>
<feature type="transmembrane region" description="Helical" evidence="15">
    <location>
        <begin position="113"/>
        <end position="133"/>
    </location>
</feature>
<dbReference type="GO" id="GO:0015677">
    <property type="term" value="P:copper ion import"/>
    <property type="evidence" value="ECO:0007669"/>
    <property type="project" value="TreeGrafter"/>
</dbReference>
<keyword evidence="4" id="KW-0813">Transport</keyword>
<evidence type="ECO:0000256" key="15">
    <source>
        <dbReference type="SAM" id="Phobius"/>
    </source>
</evidence>
<dbReference type="Gene3D" id="2.40.30.10">
    <property type="entry name" value="Translation factors"/>
    <property type="match status" value="1"/>
</dbReference>
<keyword evidence="10 15" id="KW-1133">Transmembrane helix</keyword>
<comment type="similarity">
    <text evidence="2">Belongs to the ferric reductase (FRE) family.</text>
</comment>
<dbReference type="STRING" id="45354.A0A1L0DUV9"/>
<dbReference type="InterPro" id="IPR051410">
    <property type="entry name" value="Ferric/Cupric_Reductase"/>
</dbReference>
<feature type="transmembrane region" description="Helical" evidence="15">
    <location>
        <begin position="256"/>
        <end position="276"/>
    </location>
</feature>
<evidence type="ECO:0000256" key="2">
    <source>
        <dbReference type="ARBA" id="ARBA00006278"/>
    </source>
</evidence>
<protein>
    <recommendedName>
        <fullName evidence="3">ferric-chelate reductase (NADPH)</fullName>
        <ecNumber evidence="3">1.16.1.9</ecNumber>
    </recommendedName>
</protein>
<dbReference type="OrthoDB" id="17725at2759"/>
<dbReference type="InterPro" id="IPR039261">
    <property type="entry name" value="FNR_nucleotide-bd"/>
</dbReference>
<evidence type="ECO:0000313" key="18">
    <source>
        <dbReference type="Proteomes" id="UP000182334"/>
    </source>
</evidence>
<feature type="transmembrane region" description="Helical" evidence="15">
    <location>
        <begin position="226"/>
        <end position="244"/>
    </location>
</feature>
<dbReference type="GO" id="GO:0052851">
    <property type="term" value="F:ferric-chelate reductase (NADPH) activity"/>
    <property type="evidence" value="ECO:0007669"/>
    <property type="project" value="UniProtKB-EC"/>
</dbReference>
<dbReference type="EMBL" id="LT635760">
    <property type="protein sequence ID" value="SGZ56118.1"/>
    <property type="molecule type" value="Genomic_DNA"/>
</dbReference>
<dbReference type="GO" id="GO:0005886">
    <property type="term" value="C:plasma membrane"/>
    <property type="evidence" value="ECO:0007669"/>
    <property type="project" value="UniProtKB-SubCell"/>
</dbReference>
<dbReference type="GO" id="GO:0006826">
    <property type="term" value="P:iron ion transport"/>
    <property type="evidence" value="ECO:0007669"/>
    <property type="project" value="TreeGrafter"/>
</dbReference>
<reference evidence="17 18" key="1">
    <citation type="submission" date="2016-10" db="EMBL/GenBank/DDBJ databases">
        <authorList>
            <person name="de Groot N.N."/>
        </authorList>
    </citation>
    <scope>NUCLEOTIDE SEQUENCE [LARGE SCALE GENOMIC DNA]</scope>
    <source>
        <strain evidence="17 18">CBS 141442</strain>
    </source>
</reference>
<evidence type="ECO:0000256" key="14">
    <source>
        <dbReference type="ARBA" id="ARBA00048483"/>
    </source>
</evidence>
<evidence type="ECO:0000259" key="16">
    <source>
        <dbReference type="PROSITE" id="PS51384"/>
    </source>
</evidence>
<evidence type="ECO:0000256" key="5">
    <source>
        <dbReference type="ARBA" id="ARBA00022475"/>
    </source>
</evidence>
<feature type="transmembrane region" description="Helical" evidence="15">
    <location>
        <begin position="187"/>
        <end position="206"/>
    </location>
</feature>
<evidence type="ECO:0000256" key="8">
    <source>
        <dbReference type="ARBA" id="ARBA00022827"/>
    </source>
</evidence>
<keyword evidence="11" id="KW-0560">Oxidoreductase</keyword>